<gene>
    <name evidence="8" type="ORF">QE152_g750</name>
</gene>
<dbReference type="PANTHER" id="PTHR24276:SF91">
    <property type="entry name" value="AT26814P-RELATED"/>
    <property type="match status" value="1"/>
</dbReference>
<dbReference type="EMBL" id="JASPKY010000003">
    <property type="protein sequence ID" value="KAK9758879.1"/>
    <property type="molecule type" value="Genomic_DNA"/>
</dbReference>
<evidence type="ECO:0000256" key="1">
    <source>
        <dbReference type="ARBA" id="ARBA00007664"/>
    </source>
</evidence>
<keyword evidence="6" id="KW-0732">Signal</keyword>
<organism evidence="8 9">
    <name type="scientific">Popillia japonica</name>
    <name type="common">Japanese beetle</name>
    <dbReference type="NCBI Taxonomy" id="7064"/>
    <lineage>
        <taxon>Eukaryota</taxon>
        <taxon>Metazoa</taxon>
        <taxon>Ecdysozoa</taxon>
        <taxon>Arthropoda</taxon>
        <taxon>Hexapoda</taxon>
        <taxon>Insecta</taxon>
        <taxon>Pterygota</taxon>
        <taxon>Neoptera</taxon>
        <taxon>Endopterygota</taxon>
        <taxon>Coleoptera</taxon>
        <taxon>Polyphaga</taxon>
        <taxon>Scarabaeiformia</taxon>
        <taxon>Scarabaeidae</taxon>
        <taxon>Rutelinae</taxon>
        <taxon>Popillia</taxon>
    </lineage>
</organism>
<name>A0AAW1NJR6_POPJA</name>
<evidence type="ECO:0000259" key="7">
    <source>
        <dbReference type="PROSITE" id="PS50240"/>
    </source>
</evidence>
<evidence type="ECO:0000313" key="8">
    <source>
        <dbReference type="EMBL" id="KAK9758879.1"/>
    </source>
</evidence>
<proteinExistence type="inferred from homology"/>
<evidence type="ECO:0000256" key="3">
    <source>
        <dbReference type="ARBA" id="ARBA00022801"/>
    </source>
</evidence>
<dbReference type="Proteomes" id="UP001458880">
    <property type="component" value="Unassembled WGS sequence"/>
</dbReference>
<dbReference type="GO" id="GO:0006508">
    <property type="term" value="P:proteolysis"/>
    <property type="evidence" value="ECO:0007669"/>
    <property type="project" value="UniProtKB-KW"/>
</dbReference>
<keyword evidence="2" id="KW-0645">Protease</keyword>
<protein>
    <submittedName>
        <fullName evidence="8">Trypsin</fullName>
    </submittedName>
</protein>
<dbReference type="Gene3D" id="2.40.10.10">
    <property type="entry name" value="Trypsin-like serine proteases"/>
    <property type="match status" value="2"/>
</dbReference>
<dbReference type="InterPro" id="IPR001314">
    <property type="entry name" value="Peptidase_S1A"/>
</dbReference>
<evidence type="ECO:0000256" key="5">
    <source>
        <dbReference type="ARBA" id="ARBA00023157"/>
    </source>
</evidence>
<feature type="signal peptide" evidence="6">
    <location>
        <begin position="1"/>
        <end position="19"/>
    </location>
</feature>
<dbReference type="InterPro" id="IPR018114">
    <property type="entry name" value="TRYPSIN_HIS"/>
</dbReference>
<dbReference type="PROSITE" id="PS00134">
    <property type="entry name" value="TRYPSIN_HIS"/>
    <property type="match status" value="1"/>
</dbReference>
<dbReference type="AlphaFoldDB" id="A0AAW1NJR6"/>
<dbReference type="PANTHER" id="PTHR24276">
    <property type="entry name" value="POLYSERASE-RELATED"/>
    <property type="match status" value="1"/>
</dbReference>
<dbReference type="SMART" id="SM00020">
    <property type="entry name" value="Tryp_SPc"/>
    <property type="match status" value="1"/>
</dbReference>
<keyword evidence="5" id="KW-1015">Disulfide bond</keyword>
<dbReference type="CDD" id="cd00190">
    <property type="entry name" value="Tryp_SPc"/>
    <property type="match status" value="1"/>
</dbReference>
<comment type="similarity">
    <text evidence="1">Belongs to the peptidase S1 family.</text>
</comment>
<evidence type="ECO:0000256" key="4">
    <source>
        <dbReference type="ARBA" id="ARBA00022825"/>
    </source>
</evidence>
<dbReference type="PRINTS" id="PR00722">
    <property type="entry name" value="CHYMOTRYPSIN"/>
</dbReference>
<dbReference type="FunFam" id="2.40.10.10:FF:000034">
    <property type="entry name" value="Eupolytin"/>
    <property type="match status" value="1"/>
</dbReference>
<dbReference type="GO" id="GO:0004252">
    <property type="term" value="F:serine-type endopeptidase activity"/>
    <property type="evidence" value="ECO:0007669"/>
    <property type="project" value="InterPro"/>
</dbReference>
<dbReference type="SUPFAM" id="SSF50494">
    <property type="entry name" value="Trypsin-like serine proteases"/>
    <property type="match status" value="1"/>
</dbReference>
<dbReference type="InterPro" id="IPR009003">
    <property type="entry name" value="Peptidase_S1_PA"/>
</dbReference>
<dbReference type="InterPro" id="IPR043504">
    <property type="entry name" value="Peptidase_S1_PA_chymotrypsin"/>
</dbReference>
<evidence type="ECO:0000256" key="6">
    <source>
        <dbReference type="SAM" id="SignalP"/>
    </source>
</evidence>
<keyword evidence="4" id="KW-0720">Serine protease</keyword>
<keyword evidence="3" id="KW-0378">Hydrolase</keyword>
<keyword evidence="9" id="KW-1185">Reference proteome</keyword>
<comment type="caution">
    <text evidence="8">The sequence shown here is derived from an EMBL/GenBank/DDBJ whole genome shotgun (WGS) entry which is preliminary data.</text>
</comment>
<feature type="domain" description="Peptidase S1" evidence="7">
    <location>
        <begin position="33"/>
        <end position="255"/>
    </location>
</feature>
<dbReference type="InterPro" id="IPR001254">
    <property type="entry name" value="Trypsin_dom"/>
</dbReference>
<sequence length="272" mass="29061">MTSKHIFLVLTFFLPAISGSPIELPSDDLNGRIVGGNDAAQGQFPYQVSIQRTSNGNHNCGGSILNSRWILTAAHCLVPSVPSDWVIQTGTSILSSGGTHHRLARFIIHEGYVTSPWVNNDIAVIELQDEIQFSSLAQPIELETEIIGEVDGVVSGWGLINTGVIPDNMQYLNKRTLTNQQCHAFWSTALLGADEICAFSAVGQGVCSADSGGPLVANGRQIGVVSWGGSPCGSGRPDVYVRVSSYVGWVNNAISSCLGVDRLAEVADRMFM</sequence>
<accession>A0AAW1NJR6</accession>
<dbReference type="PROSITE" id="PS50240">
    <property type="entry name" value="TRYPSIN_DOM"/>
    <property type="match status" value="1"/>
</dbReference>
<feature type="chain" id="PRO_5043576014" evidence="6">
    <location>
        <begin position="20"/>
        <end position="272"/>
    </location>
</feature>
<reference evidence="8 9" key="1">
    <citation type="journal article" date="2024" name="BMC Genomics">
        <title>De novo assembly and annotation of Popillia japonica's genome with initial clues to its potential as an invasive pest.</title>
        <authorList>
            <person name="Cucini C."/>
            <person name="Boschi S."/>
            <person name="Funari R."/>
            <person name="Cardaioli E."/>
            <person name="Iannotti N."/>
            <person name="Marturano G."/>
            <person name="Paoli F."/>
            <person name="Bruttini M."/>
            <person name="Carapelli A."/>
            <person name="Frati F."/>
            <person name="Nardi F."/>
        </authorList>
    </citation>
    <scope>NUCLEOTIDE SEQUENCE [LARGE SCALE GENOMIC DNA]</scope>
    <source>
        <strain evidence="8">DMR45628</strain>
    </source>
</reference>
<evidence type="ECO:0000313" key="9">
    <source>
        <dbReference type="Proteomes" id="UP001458880"/>
    </source>
</evidence>
<dbReference type="InterPro" id="IPR050430">
    <property type="entry name" value="Peptidase_S1"/>
</dbReference>
<dbReference type="Pfam" id="PF00089">
    <property type="entry name" value="Trypsin"/>
    <property type="match status" value="1"/>
</dbReference>
<evidence type="ECO:0000256" key="2">
    <source>
        <dbReference type="ARBA" id="ARBA00022670"/>
    </source>
</evidence>